<dbReference type="GO" id="GO:0019521">
    <property type="term" value="P:D-gluconate metabolic process"/>
    <property type="evidence" value="ECO:0007669"/>
    <property type="project" value="UniProtKB-KW"/>
</dbReference>
<dbReference type="InterPro" id="IPR006114">
    <property type="entry name" value="6PGDH_C"/>
</dbReference>
<feature type="binding site" description="in other chain" evidence="5">
    <location>
        <begin position="183"/>
        <end position="185"/>
    </location>
    <ligand>
        <name>substrate</name>
        <note>ligand shared between dimeric partners</note>
    </ligand>
</feature>
<dbReference type="NCBIfam" id="NF006765">
    <property type="entry name" value="PRK09287.1"/>
    <property type="match status" value="1"/>
</dbReference>
<dbReference type="FunFam" id="1.10.1040.10:FF:000002">
    <property type="entry name" value="6-phosphogluconate dehydrogenase, decarboxylating"/>
    <property type="match status" value="1"/>
</dbReference>
<feature type="domain" description="6-phosphogluconate dehydrogenase C-terminal" evidence="8">
    <location>
        <begin position="233"/>
        <end position="521"/>
    </location>
</feature>
<dbReference type="NCBIfam" id="TIGR00873">
    <property type="entry name" value="gnd"/>
    <property type="match status" value="1"/>
</dbReference>
<evidence type="ECO:0000256" key="6">
    <source>
        <dbReference type="RuleBase" id="RU000485"/>
    </source>
</evidence>
<evidence type="ECO:0000313" key="10">
    <source>
        <dbReference type="Proteomes" id="UP000004367"/>
    </source>
</evidence>
<dbReference type="SUPFAM" id="SSF51735">
    <property type="entry name" value="NAD(P)-binding Rossmann-fold domains"/>
    <property type="match status" value="1"/>
</dbReference>
<evidence type="ECO:0000256" key="3">
    <source>
        <dbReference type="ARBA" id="ARBA00023064"/>
    </source>
</evidence>
<evidence type="ECO:0000259" key="8">
    <source>
        <dbReference type="SMART" id="SM01350"/>
    </source>
</evidence>
<keyword evidence="2 6" id="KW-0560">Oxidoreductase</keyword>
<reference evidence="9 10" key="1">
    <citation type="submission" date="2012-02" db="EMBL/GenBank/DDBJ databases">
        <title>Whole genome shotgun sequence of Mobilicoccus pelagius NBRC 104925.</title>
        <authorList>
            <person name="Yoshida Y."/>
            <person name="Hosoyama A."/>
            <person name="Tsuchikane K."/>
            <person name="Katsumata H."/>
            <person name="Yamazaki S."/>
            <person name="Fujita N."/>
        </authorList>
    </citation>
    <scope>NUCLEOTIDE SEQUENCE [LARGE SCALE GENOMIC DNA]</scope>
    <source>
        <strain evidence="9 10">NBRC 104925</strain>
    </source>
</reference>
<comment type="caution">
    <text evidence="9">The sequence shown here is derived from an EMBL/GenBank/DDBJ whole genome shotgun (WGS) entry which is preliminary data.</text>
</comment>
<name>H5UPN9_9MICO</name>
<feature type="binding site" description="in other chain" evidence="5">
    <location>
        <position position="341"/>
    </location>
    <ligand>
        <name>substrate</name>
        <note>ligand shared between dimeric partners</note>
    </ligand>
</feature>
<dbReference type="InterPro" id="IPR006183">
    <property type="entry name" value="Pgluconate_DH"/>
</dbReference>
<dbReference type="InterPro" id="IPR006113">
    <property type="entry name" value="6PGDH_Gnd/GntZ"/>
</dbReference>
<feature type="binding site" description="in other chain" evidence="5">
    <location>
        <position position="157"/>
    </location>
    <ligand>
        <name>substrate</name>
        <note>ligand shared between dimeric partners</note>
    </ligand>
</feature>
<feature type="region of interest" description="Disordered" evidence="7">
    <location>
        <begin position="1"/>
        <end position="53"/>
    </location>
</feature>
<dbReference type="PANTHER" id="PTHR11811">
    <property type="entry name" value="6-PHOSPHOGLUCONATE DEHYDROGENASE"/>
    <property type="match status" value="1"/>
</dbReference>
<comment type="similarity">
    <text evidence="1 6">Belongs to the 6-phosphogluconate dehydrogenase family.</text>
</comment>
<dbReference type="AlphaFoldDB" id="H5UPN9"/>
<keyword evidence="10" id="KW-1185">Reference proteome</keyword>
<dbReference type="Gene3D" id="1.10.1040.10">
    <property type="entry name" value="N-(1-d-carboxylethyl)-l-norvaline Dehydrogenase, domain 2"/>
    <property type="match status" value="1"/>
</dbReference>
<dbReference type="STRING" id="1089455.MOPEL_027_00080"/>
<dbReference type="SMART" id="SM01350">
    <property type="entry name" value="6PGD"/>
    <property type="match status" value="1"/>
</dbReference>
<evidence type="ECO:0000256" key="1">
    <source>
        <dbReference type="ARBA" id="ARBA00008419"/>
    </source>
</evidence>
<dbReference type="InterPro" id="IPR006115">
    <property type="entry name" value="6PGDH_NADP-bd"/>
</dbReference>
<feature type="binding site" description="in other chain" evidence="5">
    <location>
        <position position="314"/>
    </location>
    <ligand>
        <name>substrate</name>
        <note>ligand shared between dimeric partners</note>
    </ligand>
</feature>
<feature type="binding site" evidence="5">
    <location>
        <position position="499"/>
    </location>
    <ligand>
        <name>substrate</name>
        <note>ligand shared between dimeric partners</note>
    </ligand>
</feature>
<comment type="pathway">
    <text evidence="6">Carbohydrate degradation; pentose phosphate pathway; D-ribulose 5-phosphate from D-glucose 6-phosphate (oxidative stage): step 3/3.</text>
</comment>
<dbReference type="Pfam" id="PF03446">
    <property type="entry name" value="NAD_binding_2"/>
    <property type="match status" value="1"/>
</dbReference>
<organism evidence="9 10">
    <name type="scientific">Mobilicoccus pelagius NBRC 104925</name>
    <dbReference type="NCBI Taxonomy" id="1089455"/>
    <lineage>
        <taxon>Bacteria</taxon>
        <taxon>Bacillati</taxon>
        <taxon>Actinomycetota</taxon>
        <taxon>Actinomycetes</taxon>
        <taxon>Micrococcales</taxon>
        <taxon>Dermatophilaceae</taxon>
        <taxon>Mobilicoccus</taxon>
    </lineage>
</organism>
<accession>H5UPN9</accession>
<dbReference type="InterPro" id="IPR008927">
    <property type="entry name" value="6-PGluconate_DH-like_C_sf"/>
</dbReference>
<dbReference type="Gene3D" id="3.40.50.720">
    <property type="entry name" value="NAD(P)-binding Rossmann-like Domain"/>
    <property type="match status" value="1"/>
</dbReference>
<evidence type="ECO:0000256" key="4">
    <source>
        <dbReference type="PIRSR" id="PIRSR000109-1"/>
    </source>
</evidence>
<keyword evidence="3 6" id="KW-0311">Gluconate utilization</keyword>
<dbReference type="eggNOG" id="COG0362">
    <property type="taxonomic scope" value="Bacteria"/>
</dbReference>
<dbReference type="InterPro" id="IPR013328">
    <property type="entry name" value="6PGD_dom2"/>
</dbReference>
<comment type="catalytic activity">
    <reaction evidence="6">
        <text>6-phospho-D-gluconate + NADP(+) = D-ribulose 5-phosphate + CO2 + NADPH</text>
        <dbReference type="Rhea" id="RHEA:10116"/>
        <dbReference type="ChEBI" id="CHEBI:16526"/>
        <dbReference type="ChEBI" id="CHEBI:57783"/>
        <dbReference type="ChEBI" id="CHEBI:58121"/>
        <dbReference type="ChEBI" id="CHEBI:58349"/>
        <dbReference type="ChEBI" id="CHEBI:58759"/>
        <dbReference type="EC" id="1.1.1.44"/>
    </reaction>
</comment>
<evidence type="ECO:0000256" key="2">
    <source>
        <dbReference type="ARBA" id="ARBA00023002"/>
    </source>
</evidence>
<evidence type="ECO:0000256" key="5">
    <source>
        <dbReference type="PIRSR" id="PIRSR000109-2"/>
    </source>
</evidence>
<dbReference type="Pfam" id="PF00393">
    <property type="entry name" value="6PGD"/>
    <property type="match status" value="1"/>
</dbReference>
<dbReference type="GO" id="GO:0004616">
    <property type="term" value="F:phosphogluconate dehydrogenase (decarboxylating) activity"/>
    <property type="evidence" value="ECO:0007669"/>
    <property type="project" value="UniProtKB-EC"/>
</dbReference>
<protein>
    <recommendedName>
        <fullName evidence="6">6-phosphogluconate dehydrogenase, decarboxylating</fullName>
        <ecNumber evidence="6">1.1.1.44</ecNumber>
    </recommendedName>
</protein>
<dbReference type="RefSeq" id="WP_009481595.1">
    <property type="nucleotide sequence ID" value="NZ_BAFE01000025.1"/>
</dbReference>
<gene>
    <name evidence="9" type="primary">gnd</name>
    <name evidence="9" type="ORF">MOPEL_027_00080</name>
</gene>
<dbReference type="Gene3D" id="1.20.5.320">
    <property type="entry name" value="6-Phosphogluconate Dehydrogenase, domain 3"/>
    <property type="match status" value="1"/>
</dbReference>
<feature type="binding site" description="in other chain" evidence="5">
    <location>
        <begin position="240"/>
        <end position="241"/>
    </location>
    <ligand>
        <name>substrate</name>
        <note>ligand shared between dimeric partners</note>
    </ligand>
</feature>
<dbReference type="GO" id="GO:0006098">
    <property type="term" value="P:pentose-phosphate shunt"/>
    <property type="evidence" value="ECO:0007669"/>
    <property type="project" value="UniProtKB-UniPathway"/>
</dbReference>
<evidence type="ECO:0000313" key="9">
    <source>
        <dbReference type="EMBL" id="GAB47697.1"/>
    </source>
</evidence>
<feature type="binding site" evidence="5">
    <location>
        <position position="505"/>
    </location>
    <ligand>
        <name>substrate</name>
        <note>ligand shared between dimeric partners</note>
    </ligand>
</feature>
<evidence type="ECO:0000256" key="7">
    <source>
        <dbReference type="SAM" id="MobiDB-lite"/>
    </source>
</evidence>
<keyword evidence="6" id="KW-0570">Pentose shunt</keyword>
<feature type="compositionally biased region" description="Basic and acidic residues" evidence="7">
    <location>
        <begin position="1"/>
        <end position="27"/>
    </location>
</feature>
<dbReference type="EMBL" id="BAFE01000025">
    <property type="protein sequence ID" value="GAB47697.1"/>
    <property type="molecule type" value="Genomic_DNA"/>
</dbReference>
<dbReference type="PIRSF" id="PIRSF000109">
    <property type="entry name" value="6PGD"/>
    <property type="match status" value="1"/>
</dbReference>
<dbReference type="PRINTS" id="PR00076">
    <property type="entry name" value="6PGDHDRGNASE"/>
</dbReference>
<dbReference type="SUPFAM" id="SSF48179">
    <property type="entry name" value="6-phosphogluconate dehydrogenase C-terminal domain-like"/>
    <property type="match status" value="1"/>
</dbReference>
<dbReference type="InterPro" id="IPR036291">
    <property type="entry name" value="NAD(P)-bd_dom_sf"/>
</dbReference>
<dbReference type="EC" id="1.1.1.44" evidence="6"/>
<dbReference type="FunFam" id="3.40.50.720:FF:000007">
    <property type="entry name" value="6-phosphogluconate dehydrogenase, decarboxylating"/>
    <property type="match status" value="1"/>
</dbReference>
<feature type="active site" description="Proton donor" evidence="4">
    <location>
        <position position="244"/>
    </location>
</feature>
<feature type="binding site" description="in other chain" evidence="5">
    <location>
        <position position="245"/>
    </location>
    <ligand>
        <name>substrate</name>
        <note>ligand shared between dimeric partners</note>
    </ligand>
</feature>
<dbReference type="Proteomes" id="UP000004367">
    <property type="component" value="Unassembled WGS sequence"/>
</dbReference>
<feature type="active site" description="Proton acceptor" evidence="4">
    <location>
        <position position="237"/>
    </location>
</feature>
<dbReference type="GO" id="GO:0050661">
    <property type="term" value="F:NADP binding"/>
    <property type="evidence" value="ECO:0007669"/>
    <property type="project" value="InterPro"/>
</dbReference>
<keyword evidence="6" id="KW-0521">NADP</keyword>
<sequence length="530" mass="57228">MTTPERDDRDLHDGDQELALSDHRTEQQRAAAVDTGTALGERTQRPDVDIPTPAEASADIGVVGMAVMGSNLARNLARHDYAVALYDHWVDRTATMMTEHGAEGTFVPAGSVEDFVRSLKRPRSIILLVKAGDVTDQVIDTLTPLLEKGDVVIDGGNSYFQDTRRREAKLAELGLHFVGAGVSGGEVGALEGPSIMPGGPTESYEVVGPMLEAISAHVDGEPCCTHIGPDGSGHFVKMVHNGIEYADIQFIGEAYELLRAAGFSLEEAAEVFETWNTGDLDSYLIEITAEVLRQKDARTGKALVDVIVDAAGMKGTGTWTVQSALDLATPVNVIAESVFARAASSHAELREHAQRVLAGPDARIAVEDLESFVSDLRDALWSSKVIAYAQGLDEIRMAGQEYGWDVNMAEVAKIWRAGCIIRAKILDRIRDEYAANNLATLLEAPSIRDGLEKAQGGWRRTIARAVEAGVPAPGFAAGIGYYDTIRAPRGNAALTQGLRDFFGSHTYRRIDDEGSFHTLWSGDRSEIAVD</sequence>
<proteinExistence type="inferred from homology"/>
<dbReference type="UniPathway" id="UPA00115">
    <property type="reaction ID" value="UER00410"/>
</dbReference>
<dbReference type="OrthoDB" id="9804542at2"/>